<dbReference type="Proteomes" id="UP001501588">
    <property type="component" value="Unassembled WGS sequence"/>
</dbReference>
<accession>A0ABP3QB70</accession>
<evidence type="ECO:0000313" key="2">
    <source>
        <dbReference type="Proteomes" id="UP001501588"/>
    </source>
</evidence>
<name>A0ABP3QB70_9PROT</name>
<protein>
    <submittedName>
        <fullName evidence="1">Uncharacterized protein</fullName>
    </submittedName>
</protein>
<evidence type="ECO:0000313" key="1">
    <source>
        <dbReference type="EMBL" id="GAA0584562.1"/>
    </source>
</evidence>
<comment type="caution">
    <text evidence="1">The sequence shown here is derived from an EMBL/GenBank/DDBJ whole genome shotgun (WGS) entry which is preliminary data.</text>
</comment>
<organism evidence="1 2">
    <name type="scientific">Craurococcus roseus</name>
    <dbReference type="NCBI Taxonomy" id="77585"/>
    <lineage>
        <taxon>Bacteria</taxon>
        <taxon>Pseudomonadati</taxon>
        <taxon>Pseudomonadota</taxon>
        <taxon>Alphaproteobacteria</taxon>
        <taxon>Acetobacterales</taxon>
        <taxon>Acetobacteraceae</taxon>
        <taxon>Craurococcus</taxon>
    </lineage>
</organism>
<reference evidence="2" key="1">
    <citation type="journal article" date="2019" name="Int. J. Syst. Evol. Microbiol.">
        <title>The Global Catalogue of Microorganisms (GCM) 10K type strain sequencing project: providing services to taxonomists for standard genome sequencing and annotation.</title>
        <authorList>
            <consortium name="The Broad Institute Genomics Platform"/>
            <consortium name="The Broad Institute Genome Sequencing Center for Infectious Disease"/>
            <person name="Wu L."/>
            <person name="Ma J."/>
        </authorList>
    </citation>
    <scope>NUCLEOTIDE SEQUENCE [LARGE SCALE GENOMIC DNA]</scope>
    <source>
        <strain evidence="2">JCM 9933</strain>
    </source>
</reference>
<keyword evidence="2" id="KW-1185">Reference proteome</keyword>
<sequence>MATRGLPAWPWTQEPADDLPEPERLLLEGCRLWGAALRDGRSAWLALRPPFLAEDAAAAVDPYDTLLRQTATLKPVAFGCPLCQRVTEDEAALLMGCALTQRGARREGLALFLRWLPPGGAHAAMPAAIHLGAALRAAGLVLQNPLRVSLPSRRG</sequence>
<dbReference type="EMBL" id="BAAAFZ010000029">
    <property type="protein sequence ID" value="GAA0584562.1"/>
    <property type="molecule type" value="Genomic_DNA"/>
</dbReference>
<proteinExistence type="predicted"/>
<gene>
    <name evidence="1" type="ORF">GCM10009416_23700</name>
</gene>
<dbReference type="RefSeq" id="WP_343895509.1">
    <property type="nucleotide sequence ID" value="NZ_BAAAFZ010000029.1"/>
</dbReference>